<evidence type="ECO:0000313" key="1">
    <source>
        <dbReference type="EMBL" id="MBC6995214.1"/>
    </source>
</evidence>
<keyword evidence="2" id="KW-1185">Reference proteome</keyword>
<comment type="caution">
    <text evidence="1">The sequence shown here is derived from an EMBL/GenBank/DDBJ whole genome shotgun (WGS) entry which is preliminary data.</text>
</comment>
<dbReference type="AlphaFoldDB" id="A0A923T961"/>
<dbReference type="RefSeq" id="WP_187467261.1">
    <property type="nucleotide sequence ID" value="NZ_JACSIT010000120.1"/>
</dbReference>
<dbReference type="EMBL" id="JACSIT010000120">
    <property type="protein sequence ID" value="MBC6995214.1"/>
    <property type="molecule type" value="Genomic_DNA"/>
</dbReference>
<organism evidence="1 2">
    <name type="scientific">Neolewinella lacunae</name>
    <dbReference type="NCBI Taxonomy" id="1517758"/>
    <lineage>
        <taxon>Bacteria</taxon>
        <taxon>Pseudomonadati</taxon>
        <taxon>Bacteroidota</taxon>
        <taxon>Saprospiria</taxon>
        <taxon>Saprospirales</taxon>
        <taxon>Lewinellaceae</taxon>
        <taxon>Neolewinella</taxon>
    </lineage>
</organism>
<gene>
    <name evidence="1" type="ORF">H9S92_13630</name>
</gene>
<name>A0A923T961_9BACT</name>
<dbReference type="Proteomes" id="UP000650081">
    <property type="component" value="Unassembled WGS sequence"/>
</dbReference>
<sequence>MDERDFINVAVAHLTGNASAEQLAELQKYLAQAVYRAEYEHLLSIWTHALPEPSCGCATGAAWEKLQQKLNDEQKIIHP</sequence>
<accession>A0A923T961</accession>
<reference evidence="1" key="1">
    <citation type="submission" date="2020-08" db="EMBL/GenBank/DDBJ databases">
        <title>Lewinella bacteria from marine environments.</title>
        <authorList>
            <person name="Zhong Y."/>
        </authorList>
    </citation>
    <scope>NUCLEOTIDE SEQUENCE</scope>
    <source>
        <strain evidence="1">KCTC 42187</strain>
    </source>
</reference>
<evidence type="ECO:0000313" key="2">
    <source>
        <dbReference type="Proteomes" id="UP000650081"/>
    </source>
</evidence>
<protein>
    <submittedName>
        <fullName evidence="1">Uncharacterized protein</fullName>
    </submittedName>
</protein>
<proteinExistence type="predicted"/>